<evidence type="ECO:0000256" key="4">
    <source>
        <dbReference type="ARBA" id="ARBA00022989"/>
    </source>
</evidence>
<protein>
    <recommendedName>
        <fullName evidence="7">Polysaccharide chain length determinant N-terminal domain-containing protein</fullName>
    </recommendedName>
</protein>
<dbReference type="Gene3D" id="3.30.1890.10">
    <property type="entry name" value="FepE-like"/>
    <property type="match status" value="1"/>
</dbReference>
<evidence type="ECO:0000256" key="3">
    <source>
        <dbReference type="ARBA" id="ARBA00022692"/>
    </source>
</evidence>
<keyword evidence="2" id="KW-1003">Cell membrane</keyword>
<keyword evidence="3 6" id="KW-0812">Transmembrane</keyword>
<evidence type="ECO:0000256" key="6">
    <source>
        <dbReference type="SAM" id="Phobius"/>
    </source>
</evidence>
<evidence type="ECO:0000256" key="5">
    <source>
        <dbReference type="ARBA" id="ARBA00023136"/>
    </source>
</evidence>
<proteinExistence type="predicted"/>
<organism evidence="8 9">
    <name type="scientific">Photobacterium aquimaris</name>
    <dbReference type="NCBI Taxonomy" id="512643"/>
    <lineage>
        <taxon>Bacteria</taxon>
        <taxon>Pseudomonadati</taxon>
        <taxon>Pseudomonadota</taxon>
        <taxon>Gammaproteobacteria</taxon>
        <taxon>Vibrionales</taxon>
        <taxon>Vibrionaceae</taxon>
        <taxon>Photobacterium</taxon>
    </lineage>
</organism>
<dbReference type="GO" id="GO:0005886">
    <property type="term" value="C:plasma membrane"/>
    <property type="evidence" value="ECO:0007669"/>
    <property type="project" value="UniProtKB-SubCell"/>
</dbReference>
<dbReference type="Pfam" id="PF02706">
    <property type="entry name" value="Wzz"/>
    <property type="match status" value="1"/>
</dbReference>
<evidence type="ECO:0000259" key="7">
    <source>
        <dbReference type="Pfam" id="PF02706"/>
    </source>
</evidence>
<accession>A0A2T3HYC0</accession>
<reference evidence="8 9" key="1">
    <citation type="submission" date="2018-03" db="EMBL/GenBank/DDBJ databases">
        <title>Whole genome sequencing of Histamine producing bacteria.</title>
        <authorList>
            <person name="Butler K."/>
        </authorList>
    </citation>
    <scope>NUCLEOTIDE SEQUENCE [LARGE SCALE GENOMIC DNA]</scope>
    <source>
        <strain evidence="8 9">DSM 23343</strain>
    </source>
</reference>
<dbReference type="EMBL" id="PYLY01000015">
    <property type="protein sequence ID" value="PSU04884.1"/>
    <property type="molecule type" value="Genomic_DNA"/>
</dbReference>
<comment type="subcellular location">
    <subcellularLocation>
        <location evidence="1">Cell membrane</location>
        <topology evidence="1">Multi-pass membrane protein</topology>
    </subcellularLocation>
</comment>
<name>A0A2T3HYC0_9GAMM</name>
<dbReference type="AlphaFoldDB" id="A0A2T3HYC0"/>
<feature type="transmembrane region" description="Helical" evidence="6">
    <location>
        <begin position="21"/>
        <end position="40"/>
    </location>
</feature>
<evidence type="ECO:0000256" key="2">
    <source>
        <dbReference type="ARBA" id="ARBA00022475"/>
    </source>
</evidence>
<evidence type="ECO:0000313" key="8">
    <source>
        <dbReference type="EMBL" id="PSU04884.1"/>
    </source>
</evidence>
<evidence type="ECO:0000313" key="9">
    <source>
        <dbReference type="Proteomes" id="UP000241858"/>
    </source>
</evidence>
<dbReference type="OrthoDB" id="9775724at2"/>
<feature type="domain" description="Polysaccharide chain length determinant N-terminal" evidence="7">
    <location>
        <begin position="13"/>
        <end position="97"/>
    </location>
</feature>
<gene>
    <name evidence="8" type="ORF">C0W81_09125</name>
</gene>
<feature type="transmembrane region" description="Helical" evidence="6">
    <location>
        <begin position="296"/>
        <end position="316"/>
    </location>
</feature>
<keyword evidence="5 6" id="KW-0472">Membrane</keyword>
<comment type="caution">
    <text evidence="8">The sequence shown here is derived from an EMBL/GenBank/DDBJ whole genome shotgun (WGS) entry which is preliminary data.</text>
</comment>
<sequence>MNKNDDINNRRADLISTLWKGRFTIFIISSVFIAFAIFFVHRSPSLWKATVEISVNHDYFLPKETQILVDNIAINGNTTNEINKIISKESFTKQYIDVLESVQNQKDFIKANDVKFSNNQQMKIMTAVVANNKYAITIESKNKKDIVELLNKYIENSKNIANENIVIDLNNILEQAKIRENIRLNRLEKKAKIEIMLEKIKIQNSLNIANKVGLTSPMATASDNFSYLYLGSKILSEKLVQLKKTTDLSQIVPDIAFVKDNIKILSEITVPQSLNFYKNTINHEAYVSTDKQKKDILIIIISTIVGLFFGFSLVLVRSEFNK</sequence>
<evidence type="ECO:0000256" key="1">
    <source>
        <dbReference type="ARBA" id="ARBA00004651"/>
    </source>
</evidence>
<dbReference type="InterPro" id="IPR003856">
    <property type="entry name" value="LPS_length_determ_N"/>
</dbReference>
<dbReference type="RefSeq" id="WP_060997362.1">
    <property type="nucleotide sequence ID" value="NZ_LNQZ01000005.1"/>
</dbReference>
<keyword evidence="4 6" id="KW-1133">Transmembrane helix</keyword>
<dbReference type="Proteomes" id="UP000241858">
    <property type="component" value="Unassembled WGS sequence"/>
</dbReference>
<dbReference type="SUPFAM" id="SSF160355">
    <property type="entry name" value="Bacterial polysaccharide co-polymerase-like"/>
    <property type="match status" value="1"/>
</dbReference>